<protein>
    <submittedName>
        <fullName evidence="2">YtzI protein</fullName>
    </submittedName>
</protein>
<accession>A0A5Q2TFZ9</accession>
<name>A0A5Q2TFZ9_9BACI</name>
<proteinExistence type="predicted"/>
<gene>
    <name evidence="2" type="primary">ytzI</name>
    <name evidence="2" type="ORF">GI584_02885</name>
</gene>
<evidence type="ECO:0000313" key="2">
    <source>
        <dbReference type="EMBL" id="QGH33061.1"/>
    </source>
</evidence>
<feature type="region of interest" description="Disordered" evidence="1">
    <location>
        <begin position="34"/>
        <end position="65"/>
    </location>
</feature>
<dbReference type="EMBL" id="CP045915">
    <property type="protein sequence ID" value="QGH33061.1"/>
    <property type="molecule type" value="Genomic_DNA"/>
</dbReference>
<dbReference type="NCBIfam" id="NF033232">
    <property type="entry name" value="small_YtzI"/>
    <property type="match status" value="1"/>
</dbReference>
<sequence length="65" mass="7271">MWVVIIVCIIIVIAVLALSIMTLNKGYGYKHTIDPLPSEQENSEGKEAGTDQTENYTDENKDSDR</sequence>
<dbReference type="KEGG" id="grc:GI584_02885"/>
<dbReference type="InterPro" id="IPR047753">
    <property type="entry name" value="YtzI-like"/>
</dbReference>
<dbReference type="RefSeq" id="WP_100362119.1">
    <property type="nucleotide sequence ID" value="NZ_CP045915.1"/>
</dbReference>
<evidence type="ECO:0000313" key="3">
    <source>
        <dbReference type="Proteomes" id="UP000339690"/>
    </source>
</evidence>
<organism evidence="2 3">
    <name type="scientific">Gracilibacillus salitolerans</name>
    <dbReference type="NCBI Taxonomy" id="2663022"/>
    <lineage>
        <taxon>Bacteria</taxon>
        <taxon>Bacillati</taxon>
        <taxon>Bacillota</taxon>
        <taxon>Bacilli</taxon>
        <taxon>Bacillales</taxon>
        <taxon>Bacillaceae</taxon>
        <taxon>Gracilibacillus</taxon>
    </lineage>
</organism>
<dbReference type="AlphaFoldDB" id="A0A5Q2TFZ9"/>
<reference evidence="2 3" key="1">
    <citation type="submission" date="2019-11" db="EMBL/GenBank/DDBJ databases">
        <title>Gracilibacillus salitolerans sp. nov., a moderate halophile isolated from a saline soil in northwest China.</title>
        <authorList>
            <person name="Gan L."/>
        </authorList>
    </citation>
    <scope>NUCLEOTIDE SEQUENCE [LARGE SCALE GENOMIC DNA]</scope>
    <source>
        <strain evidence="2 3">SCU50</strain>
    </source>
</reference>
<dbReference type="Proteomes" id="UP000339690">
    <property type="component" value="Chromosome"/>
</dbReference>
<keyword evidence="3" id="KW-1185">Reference proteome</keyword>
<evidence type="ECO:0000256" key="1">
    <source>
        <dbReference type="SAM" id="MobiDB-lite"/>
    </source>
</evidence>